<name>A0ABD3FIG7_9STRA</name>
<comment type="caution">
    <text evidence="1">The sequence shown here is derived from an EMBL/GenBank/DDBJ whole genome shotgun (WGS) entry which is preliminary data.</text>
</comment>
<dbReference type="Proteomes" id="UP001632037">
    <property type="component" value="Unassembled WGS sequence"/>
</dbReference>
<reference evidence="1 2" key="1">
    <citation type="submission" date="2024-09" db="EMBL/GenBank/DDBJ databases">
        <title>Genome sequencing and assembly of Phytophthora oleae, isolate VK10A, causative agent of rot of olive drupes.</title>
        <authorList>
            <person name="Conti Taguali S."/>
            <person name="Riolo M."/>
            <person name="La Spada F."/>
            <person name="Cacciola S.O."/>
            <person name="Dionisio G."/>
        </authorList>
    </citation>
    <scope>NUCLEOTIDE SEQUENCE [LARGE SCALE GENOMIC DNA]</scope>
    <source>
        <strain evidence="1 2">VK10A</strain>
    </source>
</reference>
<evidence type="ECO:0000313" key="2">
    <source>
        <dbReference type="Proteomes" id="UP001632037"/>
    </source>
</evidence>
<sequence>MQKTKYGSRSLSWKLIAKNQRDARFHAETQQRRFCAAIDMRAALIHGFRTCLNGKRDKELVEELKLSPKEHKRTLELSDTEIFATYANELDVIYAQTDKALHEFQLESSIHDWKEGNKAGSCLYTKVQTIPSNSQETCRFLCQVAFVMHRQENRELFCESKDPENTVVTREELRQFCSTLSLADTKKMNA</sequence>
<proteinExistence type="predicted"/>
<accession>A0ABD3FIG7</accession>
<protein>
    <submittedName>
        <fullName evidence="1">Uncharacterized protein</fullName>
    </submittedName>
</protein>
<keyword evidence="2" id="KW-1185">Reference proteome</keyword>
<gene>
    <name evidence="1" type="ORF">V7S43_009954</name>
</gene>
<dbReference type="EMBL" id="JBIMZQ010000022">
    <property type="protein sequence ID" value="KAL3664774.1"/>
    <property type="molecule type" value="Genomic_DNA"/>
</dbReference>
<organism evidence="1 2">
    <name type="scientific">Phytophthora oleae</name>
    <dbReference type="NCBI Taxonomy" id="2107226"/>
    <lineage>
        <taxon>Eukaryota</taxon>
        <taxon>Sar</taxon>
        <taxon>Stramenopiles</taxon>
        <taxon>Oomycota</taxon>
        <taxon>Peronosporomycetes</taxon>
        <taxon>Peronosporales</taxon>
        <taxon>Peronosporaceae</taxon>
        <taxon>Phytophthora</taxon>
    </lineage>
</organism>
<dbReference type="AlphaFoldDB" id="A0ABD3FIG7"/>
<evidence type="ECO:0000313" key="1">
    <source>
        <dbReference type="EMBL" id="KAL3664774.1"/>
    </source>
</evidence>